<gene>
    <name evidence="2" type="ORF">H8B22_11435</name>
</gene>
<dbReference type="EMBL" id="CP060820">
    <property type="protein sequence ID" value="QNP40101.1"/>
    <property type="molecule type" value="Genomic_DNA"/>
</dbReference>
<keyword evidence="1" id="KW-0732">Signal</keyword>
<dbReference type="PROSITE" id="PS51257">
    <property type="entry name" value="PROKAR_LIPOPROTEIN"/>
    <property type="match status" value="1"/>
</dbReference>
<evidence type="ECO:0000256" key="1">
    <source>
        <dbReference type="SAM" id="SignalP"/>
    </source>
</evidence>
<dbReference type="RefSeq" id="WP_187711544.1">
    <property type="nucleotide sequence ID" value="NZ_CP060820.1"/>
</dbReference>
<feature type="chain" id="PRO_5028970290" description="Lipoprotein" evidence="1">
    <location>
        <begin position="23"/>
        <end position="109"/>
    </location>
</feature>
<evidence type="ECO:0000313" key="3">
    <source>
        <dbReference type="Proteomes" id="UP000516018"/>
    </source>
</evidence>
<keyword evidence="3" id="KW-1185">Reference proteome</keyword>
<dbReference type="AlphaFoldDB" id="A0A7H0FVN5"/>
<evidence type="ECO:0008006" key="4">
    <source>
        <dbReference type="Google" id="ProtNLM"/>
    </source>
</evidence>
<proteinExistence type="predicted"/>
<accession>A0A7H0FVN5</accession>
<evidence type="ECO:0000313" key="2">
    <source>
        <dbReference type="EMBL" id="QNP40101.1"/>
    </source>
</evidence>
<dbReference type="Proteomes" id="UP000516018">
    <property type="component" value="Chromosome"/>
</dbReference>
<dbReference type="KEGG" id="lsx:H8B22_11435"/>
<reference evidence="2 3" key="1">
    <citation type="submission" date="2020-08" db="EMBL/GenBank/DDBJ databases">
        <title>Lysobacter sp. II4 sp. nov., isolated from soil.</title>
        <authorList>
            <person name="Woo C.Y."/>
            <person name="Kim J."/>
        </authorList>
    </citation>
    <scope>NUCLEOTIDE SEQUENCE [LARGE SCALE GENOMIC DNA]</scope>
    <source>
        <strain evidence="2 3">II4</strain>
    </source>
</reference>
<name>A0A7H0FVN5_9GAMM</name>
<feature type="signal peptide" evidence="1">
    <location>
        <begin position="1"/>
        <end position="22"/>
    </location>
</feature>
<sequence>MKTPIPFLAVALSLVLAACSQAESRDATRPADAVIGIVQCDAYLAAVNTCIQDKVPADKRAALTAEAHQMFTTWKEAAADPQQRSTLPQACGITRDVAKEELAGYGCAL</sequence>
<protein>
    <recommendedName>
        <fullName evidence="4">Lipoprotein</fullName>
    </recommendedName>
</protein>
<organism evidence="2 3">
    <name type="scientific">Agrilutibacter terrestris</name>
    <dbReference type="NCBI Taxonomy" id="2865112"/>
    <lineage>
        <taxon>Bacteria</taxon>
        <taxon>Pseudomonadati</taxon>
        <taxon>Pseudomonadota</taxon>
        <taxon>Gammaproteobacteria</taxon>
        <taxon>Lysobacterales</taxon>
        <taxon>Lysobacteraceae</taxon>
        <taxon>Agrilutibacter</taxon>
    </lineage>
</organism>